<feature type="transmembrane region" description="Helical" evidence="7">
    <location>
        <begin position="868"/>
        <end position="892"/>
    </location>
</feature>
<evidence type="ECO:0000256" key="6">
    <source>
        <dbReference type="ARBA" id="ARBA00038076"/>
    </source>
</evidence>
<dbReference type="PANTHER" id="PTHR30572">
    <property type="entry name" value="MEMBRANE COMPONENT OF TRANSPORTER-RELATED"/>
    <property type="match status" value="1"/>
</dbReference>
<keyword evidence="2" id="KW-1003">Cell membrane</keyword>
<evidence type="ECO:0000256" key="3">
    <source>
        <dbReference type="ARBA" id="ARBA00022692"/>
    </source>
</evidence>
<accession>A0A7X0KVK3</accession>
<dbReference type="PANTHER" id="PTHR30572:SF4">
    <property type="entry name" value="ABC TRANSPORTER PERMEASE YTRF"/>
    <property type="match status" value="1"/>
</dbReference>
<sequence length="906" mass="91508">MRRSPGLVALTRRRFATPRSAVLVVVALAALAAFIVAGAPRALVGVIRAEVAYQIGEVPAALRDLSGTMLLPPDFAPAEDDALVEGWDAGAADVLGDLAQRLADNRADFEDVLVPVTDDAQFALRTATLIATPESLPADAPNGNVQLLADPLLRSALVLADGAWPAPWSGDGDIEIVLAAEAAERIQWPIGEVRALSGQFVLEPGTDAAVVLVGVVEAADPEADRWQHLPTGALTATIFDDGNRRPEATAVAYVDAAAWPEVVHIIRHGQTETTAWYPVDGDGAQQADPAELHAALRQATAQSVPLNEAGSARMRFSSDIVDVLGASLARATSASAILTVAAVGPLAVSVALVVLASVLIIRRRRADLTLMSARGAPIGRLRGLLAGEGLALGAPAAAVGVIAGVALAGFDAGPLPTVLGVLIGAIPAAALAMSLRPGTLTTERADLDTARSGRVARIVEGLVVLLAVTAVTLLVVRGIAPAEDAVDPLVIAAPLLATVALALAVVRLHPLPIAAALRVASRGRGVVGLVGAARNLREAAAGSTAVLAMLVAVAIAVFSSVVLATVDSGAQTAAERQVGADMKVSGPFLNTDQLEAIRGVDGVAAASGVLVGDRVSVEAAGASVTTVVVAVETEQLAVVQDGLDGALPTAHPAPGRDPVDAVASTALVDEVGDDGLTAAGTPIEVAGDVPRVLGTALPADFVVVDAADYRAITGLGFFPRTILVGLDADADVDAVSAGIARVIGGAHSVELLAERTAAIQASPAITALRVALLAALGLAVALSVVAVLLVAGVARDGRSRTISLLRTMGLTRRQSRGIVVWEFAPLGVTALVGGVVLGAILPLLVLVAVDLRPFTGSAAQPALAVDPVLTGALLVAVVVALVLAVVVGVVSARTASIATVLRTEED</sequence>
<dbReference type="Pfam" id="PF02687">
    <property type="entry name" value="FtsX"/>
    <property type="match status" value="1"/>
</dbReference>
<proteinExistence type="inferred from homology"/>
<dbReference type="RefSeq" id="WP_184751407.1">
    <property type="nucleotide sequence ID" value="NZ_BAAAJR010000011.1"/>
</dbReference>
<comment type="similarity">
    <text evidence="6">Belongs to the ABC-4 integral membrane protein family.</text>
</comment>
<dbReference type="AlphaFoldDB" id="A0A7X0KVK3"/>
<evidence type="ECO:0000256" key="5">
    <source>
        <dbReference type="ARBA" id="ARBA00023136"/>
    </source>
</evidence>
<dbReference type="EMBL" id="JACHML010000001">
    <property type="protein sequence ID" value="MBB6392327.1"/>
    <property type="molecule type" value="Genomic_DNA"/>
</dbReference>
<dbReference type="InterPro" id="IPR050250">
    <property type="entry name" value="Macrolide_Exporter_MacB"/>
</dbReference>
<gene>
    <name evidence="9" type="ORF">HD594_002640</name>
</gene>
<dbReference type="GO" id="GO:0022857">
    <property type="term" value="F:transmembrane transporter activity"/>
    <property type="evidence" value="ECO:0007669"/>
    <property type="project" value="TreeGrafter"/>
</dbReference>
<keyword evidence="3 7" id="KW-0812">Transmembrane</keyword>
<feature type="transmembrane region" description="Helical" evidence="7">
    <location>
        <begin position="416"/>
        <end position="435"/>
    </location>
</feature>
<evidence type="ECO:0000256" key="7">
    <source>
        <dbReference type="SAM" id="Phobius"/>
    </source>
</evidence>
<feature type="transmembrane region" description="Helical" evidence="7">
    <location>
        <begin position="390"/>
        <end position="410"/>
    </location>
</feature>
<dbReference type="GO" id="GO:0005886">
    <property type="term" value="C:plasma membrane"/>
    <property type="evidence" value="ECO:0007669"/>
    <property type="project" value="UniProtKB-SubCell"/>
</dbReference>
<feature type="transmembrane region" description="Helical" evidence="7">
    <location>
        <begin position="488"/>
        <end position="508"/>
    </location>
</feature>
<protein>
    <submittedName>
        <fullName evidence="9">Putative ABC transport system permease protein</fullName>
    </submittedName>
</protein>
<dbReference type="InterPro" id="IPR003838">
    <property type="entry name" value="ABC3_permease_C"/>
</dbReference>
<keyword evidence="10" id="KW-1185">Reference proteome</keyword>
<evidence type="ECO:0000256" key="2">
    <source>
        <dbReference type="ARBA" id="ARBA00022475"/>
    </source>
</evidence>
<evidence type="ECO:0000256" key="1">
    <source>
        <dbReference type="ARBA" id="ARBA00004651"/>
    </source>
</evidence>
<feature type="transmembrane region" description="Helical" evidence="7">
    <location>
        <begin position="336"/>
        <end position="361"/>
    </location>
</feature>
<feature type="transmembrane region" description="Helical" evidence="7">
    <location>
        <begin position="770"/>
        <end position="794"/>
    </location>
</feature>
<evidence type="ECO:0000256" key="4">
    <source>
        <dbReference type="ARBA" id="ARBA00022989"/>
    </source>
</evidence>
<feature type="transmembrane region" description="Helical" evidence="7">
    <location>
        <begin position="544"/>
        <end position="566"/>
    </location>
</feature>
<evidence type="ECO:0000259" key="8">
    <source>
        <dbReference type="Pfam" id="PF02687"/>
    </source>
</evidence>
<feature type="transmembrane region" description="Helical" evidence="7">
    <location>
        <begin position="815"/>
        <end position="848"/>
    </location>
</feature>
<keyword evidence="5 7" id="KW-0472">Membrane</keyword>
<keyword evidence="4 7" id="KW-1133">Transmembrane helix</keyword>
<reference evidence="9 10" key="1">
    <citation type="submission" date="2020-08" db="EMBL/GenBank/DDBJ databases">
        <title>Sequencing the genomes of 1000 actinobacteria strains.</title>
        <authorList>
            <person name="Klenk H.-P."/>
        </authorList>
    </citation>
    <scope>NUCLEOTIDE SEQUENCE [LARGE SCALE GENOMIC DNA]</scope>
    <source>
        <strain evidence="9 10">DSM 12511</strain>
    </source>
</reference>
<evidence type="ECO:0000313" key="10">
    <source>
        <dbReference type="Proteomes" id="UP000537775"/>
    </source>
</evidence>
<comment type="subcellular location">
    <subcellularLocation>
        <location evidence="1">Cell membrane</location>
        <topology evidence="1">Multi-pass membrane protein</topology>
    </subcellularLocation>
</comment>
<evidence type="ECO:0000313" key="9">
    <source>
        <dbReference type="EMBL" id="MBB6392327.1"/>
    </source>
</evidence>
<feature type="transmembrane region" description="Helical" evidence="7">
    <location>
        <begin position="455"/>
        <end position="476"/>
    </location>
</feature>
<dbReference type="Proteomes" id="UP000537775">
    <property type="component" value="Unassembled WGS sequence"/>
</dbReference>
<feature type="domain" description="ABC3 transporter permease C-terminal" evidence="8">
    <location>
        <begin position="775"/>
        <end position="894"/>
    </location>
</feature>
<organism evidence="9 10">
    <name type="scientific">Microbacterium thalassium</name>
    <dbReference type="NCBI Taxonomy" id="362649"/>
    <lineage>
        <taxon>Bacteria</taxon>
        <taxon>Bacillati</taxon>
        <taxon>Actinomycetota</taxon>
        <taxon>Actinomycetes</taxon>
        <taxon>Micrococcales</taxon>
        <taxon>Microbacteriaceae</taxon>
        <taxon>Microbacterium</taxon>
    </lineage>
</organism>
<comment type="caution">
    <text evidence="9">The sequence shown here is derived from an EMBL/GenBank/DDBJ whole genome shotgun (WGS) entry which is preliminary data.</text>
</comment>
<name>A0A7X0KVK3_9MICO</name>